<name>A0A239PR64_9RHOB</name>
<keyword evidence="5" id="KW-1185">Reference proteome</keyword>
<proteinExistence type="predicted"/>
<reference evidence="4 5" key="1">
    <citation type="submission" date="2017-07" db="EMBL/GenBank/DDBJ databases">
        <authorList>
            <person name="Sun Z.S."/>
            <person name="Albrecht U."/>
            <person name="Echele G."/>
            <person name="Lee C.C."/>
        </authorList>
    </citation>
    <scope>NUCLEOTIDE SEQUENCE [LARGE SCALE GENOMIC DNA]</scope>
    <source>
        <strain evidence="4 5">DSM 14827</strain>
    </source>
</reference>
<dbReference type="InterPro" id="IPR027417">
    <property type="entry name" value="P-loop_NTPase"/>
</dbReference>
<dbReference type="SUPFAM" id="SSF52540">
    <property type="entry name" value="P-loop containing nucleoside triphosphate hydrolases"/>
    <property type="match status" value="1"/>
</dbReference>
<accession>A0A239PR64</accession>
<dbReference type="RefSeq" id="WP_089343427.1">
    <property type="nucleotide sequence ID" value="NZ_CP067129.1"/>
</dbReference>
<dbReference type="InterPro" id="IPR003439">
    <property type="entry name" value="ABC_transporter-like_ATP-bd"/>
</dbReference>
<evidence type="ECO:0000256" key="2">
    <source>
        <dbReference type="ARBA" id="ARBA00022840"/>
    </source>
</evidence>
<dbReference type="PANTHER" id="PTHR42794:SF2">
    <property type="entry name" value="ABC TRANSPORTER ATP-BINDING PROTEIN"/>
    <property type="match status" value="1"/>
</dbReference>
<dbReference type="PROSITE" id="PS50893">
    <property type="entry name" value="ABC_TRANSPORTER_2"/>
    <property type="match status" value="1"/>
</dbReference>
<evidence type="ECO:0000313" key="4">
    <source>
        <dbReference type="EMBL" id="SNT72628.1"/>
    </source>
</evidence>
<evidence type="ECO:0000256" key="1">
    <source>
        <dbReference type="ARBA" id="ARBA00022741"/>
    </source>
</evidence>
<evidence type="ECO:0000259" key="3">
    <source>
        <dbReference type="PROSITE" id="PS50893"/>
    </source>
</evidence>
<dbReference type="Gene3D" id="3.40.50.300">
    <property type="entry name" value="P-loop containing nucleotide triphosphate hydrolases"/>
    <property type="match status" value="1"/>
</dbReference>
<dbReference type="PANTHER" id="PTHR42794">
    <property type="entry name" value="HEMIN IMPORT ATP-BINDING PROTEIN HMUV"/>
    <property type="match status" value="1"/>
</dbReference>
<keyword evidence="1" id="KW-0547">Nucleotide-binding</keyword>
<dbReference type="SMART" id="SM00382">
    <property type="entry name" value="AAA"/>
    <property type="match status" value="1"/>
</dbReference>
<dbReference type="OrthoDB" id="9805601at2"/>
<dbReference type="AlphaFoldDB" id="A0A239PR64"/>
<dbReference type="Pfam" id="PF00005">
    <property type="entry name" value="ABC_tran"/>
    <property type="match status" value="1"/>
</dbReference>
<dbReference type="InterPro" id="IPR003593">
    <property type="entry name" value="AAA+_ATPase"/>
</dbReference>
<dbReference type="Proteomes" id="UP000198307">
    <property type="component" value="Unassembled WGS sequence"/>
</dbReference>
<feature type="domain" description="ABC transporter" evidence="3">
    <location>
        <begin position="3"/>
        <end position="237"/>
    </location>
</feature>
<protein>
    <submittedName>
        <fullName evidence="4">Iron complex transport system ATP-binding protein</fullName>
    </submittedName>
</protein>
<organism evidence="4 5">
    <name type="scientific">Paracoccus seriniphilus</name>
    <dbReference type="NCBI Taxonomy" id="184748"/>
    <lineage>
        <taxon>Bacteria</taxon>
        <taxon>Pseudomonadati</taxon>
        <taxon>Pseudomonadota</taxon>
        <taxon>Alphaproteobacteria</taxon>
        <taxon>Rhodobacterales</taxon>
        <taxon>Paracoccaceae</taxon>
        <taxon>Paracoccus</taxon>
    </lineage>
</organism>
<gene>
    <name evidence="4" type="ORF">SAMN05444959_103126</name>
</gene>
<dbReference type="CDD" id="cd03214">
    <property type="entry name" value="ABC_Iron-Siderophores_B12_Hemin"/>
    <property type="match status" value="1"/>
</dbReference>
<keyword evidence="2 4" id="KW-0067">ATP-binding</keyword>
<sequence length="266" mass="28815">MTLMLSNLSLTRGRKTLLRDTTFSPLLPGEFTVLAGPNGAGKSSLLRAIAQTLPYRGMIAHEGRDLSRMRRRERAALLGYMPQNLQSQSDLSVLEGLFVAMNAGGRNALDRAGQLARAEALLKRFDISHLAGRRLSALSGGQRQTVGLAQALARNPALILLDEPTAALDLAMQFRILGEIAQIAADGRIVIAVLHDLTQAARWADRIILMHDGIVRADGPPAEVLTPGLLKEVYHVDARVERDSRNHLIISVDGTFPVSACQAHQA</sequence>
<evidence type="ECO:0000313" key="5">
    <source>
        <dbReference type="Proteomes" id="UP000198307"/>
    </source>
</evidence>
<dbReference type="GO" id="GO:0005524">
    <property type="term" value="F:ATP binding"/>
    <property type="evidence" value="ECO:0007669"/>
    <property type="project" value="UniProtKB-KW"/>
</dbReference>
<dbReference type="EMBL" id="FZQB01000003">
    <property type="protein sequence ID" value="SNT72628.1"/>
    <property type="molecule type" value="Genomic_DNA"/>
</dbReference>
<dbReference type="GO" id="GO:0016887">
    <property type="term" value="F:ATP hydrolysis activity"/>
    <property type="evidence" value="ECO:0007669"/>
    <property type="project" value="InterPro"/>
</dbReference>